<dbReference type="InterPro" id="IPR002792">
    <property type="entry name" value="TRAM_dom"/>
</dbReference>
<dbReference type="SUPFAM" id="SSF50249">
    <property type="entry name" value="Nucleic acid-binding proteins"/>
    <property type="match status" value="1"/>
</dbReference>
<feature type="binding site" evidence="4">
    <location>
        <position position="362"/>
    </location>
    <ligand>
        <name>S-adenosyl-L-methionine</name>
        <dbReference type="ChEBI" id="CHEBI:59789"/>
    </ligand>
</feature>
<organism evidence="7 8">
    <name type="scientific">Candidatus Thermodesulfobacterium syntrophicum</name>
    <dbReference type="NCBI Taxonomy" id="3060442"/>
    <lineage>
        <taxon>Bacteria</taxon>
        <taxon>Pseudomonadati</taxon>
        <taxon>Thermodesulfobacteriota</taxon>
        <taxon>Thermodesulfobacteria</taxon>
        <taxon>Thermodesulfobacteriales</taxon>
        <taxon>Thermodesulfobacteriaceae</taxon>
        <taxon>Thermodesulfobacterium</taxon>
    </lineage>
</organism>
<dbReference type="PROSITE" id="PS01230">
    <property type="entry name" value="TRMA_1"/>
    <property type="match status" value="1"/>
</dbReference>
<name>A0AAE3P6B3_9BACT</name>
<keyword evidence="2 4" id="KW-0808">Transferase</keyword>
<evidence type="ECO:0000313" key="7">
    <source>
        <dbReference type="EMBL" id="MDF2953886.1"/>
    </source>
</evidence>
<evidence type="ECO:0000256" key="3">
    <source>
        <dbReference type="ARBA" id="ARBA00022691"/>
    </source>
</evidence>
<dbReference type="Pfam" id="PF01938">
    <property type="entry name" value="TRAM"/>
    <property type="match status" value="1"/>
</dbReference>
<dbReference type="InterPro" id="IPR012340">
    <property type="entry name" value="NA-bd_OB-fold"/>
</dbReference>
<dbReference type="PROSITE" id="PS50926">
    <property type="entry name" value="TRAM"/>
    <property type="match status" value="1"/>
</dbReference>
<evidence type="ECO:0000256" key="1">
    <source>
        <dbReference type="ARBA" id="ARBA00022603"/>
    </source>
</evidence>
<dbReference type="GO" id="GO:0070041">
    <property type="term" value="F:rRNA (uridine-C5-)-methyltransferase activity"/>
    <property type="evidence" value="ECO:0007669"/>
    <property type="project" value="TreeGrafter"/>
</dbReference>
<comment type="similarity">
    <text evidence="4">Belongs to the class I-like SAM-binding methyltransferase superfamily. RNA M5U methyltransferase family.</text>
</comment>
<dbReference type="GO" id="GO:0070475">
    <property type="term" value="P:rRNA base methylation"/>
    <property type="evidence" value="ECO:0007669"/>
    <property type="project" value="TreeGrafter"/>
</dbReference>
<dbReference type="EMBL" id="JAPHEG010000004">
    <property type="protein sequence ID" value="MDF2953886.1"/>
    <property type="molecule type" value="Genomic_DNA"/>
</dbReference>
<dbReference type="Gene3D" id="2.40.50.140">
    <property type="entry name" value="Nucleic acid-binding proteins"/>
    <property type="match status" value="1"/>
</dbReference>
<keyword evidence="3 4" id="KW-0949">S-adenosyl-L-methionine</keyword>
<evidence type="ECO:0000256" key="4">
    <source>
        <dbReference type="PROSITE-ProRule" id="PRU01024"/>
    </source>
</evidence>
<comment type="caution">
    <text evidence="7">The sequence shown here is derived from an EMBL/GenBank/DDBJ whole genome shotgun (WGS) entry which is preliminary data.</text>
</comment>
<evidence type="ECO:0000259" key="6">
    <source>
        <dbReference type="PROSITE" id="PS50926"/>
    </source>
</evidence>
<dbReference type="InterPro" id="IPR010280">
    <property type="entry name" value="U5_MeTrfase_fam"/>
</dbReference>
<comment type="caution">
    <text evidence="4">Lacks conserved residue(s) required for the propagation of feature annotation.</text>
</comment>
<feature type="active site" evidence="5">
    <location>
        <position position="388"/>
    </location>
</feature>
<dbReference type="Gene3D" id="2.40.50.1070">
    <property type="match status" value="1"/>
</dbReference>
<protein>
    <submittedName>
        <fullName evidence="7">tRNA/tmRNA/rRNA uracil-C5-methylase</fullName>
    </submittedName>
</protein>
<dbReference type="PANTHER" id="PTHR11061:SF30">
    <property type="entry name" value="TRNA (URACIL(54)-C(5))-METHYLTRANSFERASE"/>
    <property type="match status" value="1"/>
</dbReference>
<reference evidence="7" key="1">
    <citation type="submission" date="2022-11" db="EMBL/GenBank/DDBJ databases">
        <title>Candidatus Alkanophaga archaea from heated hydrothermal vent sediment oxidize petroleum alkanes.</title>
        <authorList>
            <person name="Zehnle H."/>
            <person name="Laso-Perez R."/>
            <person name="Lipp J."/>
            <person name="Teske A."/>
            <person name="Wegener G."/>
        </authorList>
    </citation>
    <scope>NUCLEOTIDE SEQUENCE</scope>
    <source>
        <strain evidence="7">MCA70</strain>
    </source>
</reference>
<dbReference type="PANTHER" id="PTHR11061">
    <property type="entry name" value="RNA M5U METHYLTRANSFERASE"/>
    <property type="match status" value="1"/>
</dbReference>
<feature type="binding site" evidence="4">
    <location>
        <position position="263"/>
    </location>
    <ligand>
        <name>S-adenosyl-L-methionine</name>
        <dbReference type="ChEBI" id="CHEBI:59789"/>
    </ligand>
</feature>
<dbReference type="Pfam" id="PF05958">
    <property type="entry name" value="tRNA_U5-meth_tr"/>
    <property type="match status" value="1"/>
</dbReference>
<dbReference type="SUPFAM" id="SSF53335">
    <property type="entry name" value="S-adenosyl-L-methionine-dependent methyltransferases"/>
    <property type="match status" value="1"/>
</dbReference>
<dbReference type="InterPro" id="IPR029063">
    <property type="entry name" value="SAM-dependent_MTases_sf"/>
</dbReference>
<keyword evidence="1 4" id="KW-0489">Methyltransferase</keyword>
<evidence type="ECO:0000256" key="2">
    <source>
        <dbReference type="ARBA" id="ARBA00022679"/>
    </source>
</evidence>
<dbReference type="InterPro" id="IPR030390">
    <property type="entry name" value="MeTrfase_TrmA_AS"/>
</dbReference>
<feature type="active site" description="Nucleophile" evidence="4">
    <location>
        <position position="388"/>
    </location>
</feature>
<dbReference type="CDD" id="cd02440">
    <property type="entry name" value="AdoMet_MTases"/>
    <property type="match status" value="1"/>
</dbReference>
<dbReference type="AlphaFoldDB" id="A0AAE3P6B3"/>
<dbReference type="Proteomes" id="UP001144110">
    <property type="component" value="Unassembled WGS sequence"/>
</dbReference>
<dbReference type="Gene3D" id="3.40.50.150">
    <property type="entry name" value="Vaccinia Virus protein VP39"/>
    <property type="match status" value="1"/>
</dbReference>
<dbReference type="NCBIfam" id="TIGR00479">
    <property type="entry name" value="rumA"/>
    <property type="match status" value="1"/>
</dbReference>
<evidence type="ECO:0000256" key="5">
    <source>
        <dbReference type="PROSITE-ProRule" id="PRU10015"/>
    </source>
</evidence>
<dbReference type="PROSITE" id="PS01231">
    <property type="entry name" value="TRMA_2"/>
    <property type="match status" value="1"/>
</dbReference>
<dbReference type="InterPro" id="IPR030391">
    <property type="entry name" value="MeTrfase_TrmA_CS"/>
</dbReference>
<evidence type="ECO:0000313" key="8">
    <source>
        <dbReference type="Proteomes" id="UP001144110"/>
    </source>
</evidence>
<feature type="binding site" evidence="4">
    <location>
        <position position="313"/>
    </location>
    <ligand>
        <name>S-adenosyl-L-methionine</name>
        <dbReference type="ChEBI" id="CHEBI:59789"/>
    </ligand>
</feature>
<proteinExistence type="inferred from homology"/>
<sequence>MLPVLKVEKIIFGGNGLARLPDGKVVFIPYVIPEEVLQVRILKDYGDYAEAEVEKILEASPYRRKAPCSYYGICGGCQLQHILYSYQIKIKEEILFDTFRRLGWKEEIPLEKVVSSSKEFNYRNRLRFHVENDKFKMGFVKRKTHEVLKIEKCLLGEDILNRVIAQLYKNPSWIKLSYYSKRIKIETSPEEDKVTLIFWTSVEPFKEDIKELLSIEELKAVFYWMKGRRPEGPFPEKSSYGGRRVFKNIDNLFYYVQPGVFVQANWEINCAIMETIRSWDLSFERVLDLHAGMGNFLFPLLHKKEVKKFLGVDTDLRAIEDGLYTAEKAGINGRFDLRNISAMEALYEAVKEGEEFDLVLLDPPRGGCKELMRLLPEVAKKYIIYISCDVPTLVRDLLILRKLNYELIKISLFDMFPQTYHFETVALLERKG</sequence>
<gene>
    <name evidence="7" type="ORF">OD816_001131</name>
</gene>
<feature type="domain" description="TRAM" evidence="6">
    <location>
        <begin position="1"/>
        <end position="55"/>
    </location>
</feature>
<accession>A0AAE3P6B3</accession>
<dbReference type="PROSITE" id="PS51687">
    <property type="entry name" value="SAM_MT_RNA_M5U"/>
    <property type="match status" value="1"/>
</dbReference>